<evidence type="ECO:0000313" key="11">
    <source>
        <dbReference type="EMBL" id="HJB90049.1"/>
    </source>
</evidence>
<reference evidence="11" key="2">
    <citation type="submission" date="2021-04" db="EMBL/GenBank/DDBJ databases">
        <authorList>
            <person name="Gilroy R."/>
        </authorList>
    </citation>
    <scope>NUCLEOTIDE SEQUENCE</scope>
    <source>
        <strain evidence="11">USAMLcec3-2134</strain>
    </source>
</reference>
<dbReference type="InterPro" id="IPR004662">
    <property type="entry name" value="AcgluKinase_fam"/>
</dbReference>
<organism evidence="11 12">
    <name type="scientific">Candidatus Eisenbergiella merdigallinarum</name>
    <dbReference type="NCBI Taxonomy" id="2838552"/>
    <lineage>
        <taxon>Bacteria</taxon>
        <taxon>Bacillati</taxon>
        <taxon>Bacillota</taxon>
        <taxon>Clostridia</taxon>
        <taxon>Lachnospirales</taxon>
        <taxon>Lachnospiraceae</taxon>
        <taxon>Eisenbergiella</taxon>
    </lineage>
</organism>
<comment type="similarity">
    <text evidence="9">Belongs to the acetylglutamate kinase family. ArgB subfamily.</text>
</comment>
<protein>
    <recommendedName>
        <fullName evidence="9">Acetylglutamate kinase</fullName>
        <ecNumber evidence="9">2.7.2.8</ecNumber>
    </recommendedName>
    <alternativeName>
        <fullName evidence="9">N-acetyl-L-glutamate 5-phosphotransferase</fullName>
    </alternativeName>
    <alternativeName>
        <fullName evidence="9">NAG kinase</fullName>
        <shortName evidence="9">NAGK</shortName>
    </alternativeName>
</protein>
<proteinExistence type="inferred from homology"/>
<dbReference type="PRINTS" id="PR00474">
    <property type="entry name" value="GLU5KINASE"/>
</dbReference>
<dbReference type="InterPro" id="IPR001057">
    <property type="entry name" value="Glu/AcGlu_kinase"/>
</dbReference>
<dbReference type="GO" id="GO:0005737">
    <property type="term" value="C:cytoplasm"/>
    <property type="evidence" value="ECO:0007669"/>
    <property type="project" value="UniProtKB-SubCell"/>
</dbReference>
<dbReference type="PANTHER" id="PTHR23342">
    <property type="entry name" value="N-ACETYLGLUTAMATE SYNTHASE"/>
    <property type="match status" value="1"/>
</dbReference>
<feature type="site" description="Transition state stabilizer" evidence="9">
    <location>
        <position position="34"/>
    </location>
</feature>
<evidence type="ECO:0000256" key="3">
    <source>
        <dbReference type="ARBA" id="ARBA00022605"/>
    </source>
</evidence>
<dbReference type="InterPro" id="IPR037528">
    <property type="entry name" value="ArgB"/>
</dbReference>
<dbReference type="FunFam" id="3.40.1160.10:FF:000004">
    <property type="entry name" value="Acetylglutamate kinase"/>
    <property type="match status" value="1"/>
</dbReference>
<feature type="binding site" evidence="9">
    <location>
        <position position="91"/>
    </location>
    <ligand>
        <name>substrate</name>
    </ligand>
</feature>
<name>A0A9D2SBV1_9FIRM</name>
<comment type="caution">
    <text evidence="11">The sequence shown here is derived from an EMBL/GenBank/DDBJ whole genome shotgun (WGS) entry which is preliminary data.</text>
</comment>
<keyword evidence="5 9" id="KW-0547">Nucleotide-binding</keyword>
<sequence length="306" mass="33035">MKKPEMDEILKKAEVLIEALPYIQKFNRKIIVVKYGGSAMSNEELQKNVIKDVTLLKLVGFKPIIVHGGGKAISRWVEKAGKKPEFINGLRVTDEETMEIAEMVLGRVNKSLVSMVEGLGVAAAGISGKDGGLLRVRKKYSDGQDIGFVGEVTSVAPKILYDLLERDYLPIVAPVGLDEECNTYNINADDAACAIAKAVGADKLVFLTDVEGLYRDFEDKSSFISRISAGDAEELIAEGMIGGGMLPKLGNCTSAIRNGVNRVHILDGRIPHCLLLEIFTDHGVGTAIVGDEDVLAKAGRKGVPIR</sequence>
<evidence type="ECO:0000256" key="7">
    <source>
        <dbReference type="ARBA" id="ARBA00022840"/>
    </source>
</evidence>
<evidence type="ECO:0000256" key="5">
    <source>
        <dbReference type="ARBA" id="ARBA00022741"/>
    </source>
</evidence>
<dbReference type="GO" id="GO:0003991">
    <property type="term" value="F:acetylglutamate kinase activity"/>
    <property type="evidence" value="ECO:0007669"/>
    <property type="project" value="UniProtKB-UniRule"/>
</dbReference>
<dbReference type="NCBIfam" id="TIGR00761">
    <property type="entry name" value="argB"/>
    <property type="match status" value="1"/>
</dbReference>
<dbReference type="EC" id="2.7.2.8" evidence="9"/>
<feature type="binding site" evidence="9">
    <location>
        <position position="185"/>
    </location>
    <ligand>
        <name>substrate</name>
    </ligand>
</feature>
<feature type="binding site" evidence="9">
    <location>
        <begin position="69"/>
        <end position="70"/>
    </location>
    <ligand>
        <name>substrate</name>
    </ligand>
</feature>
<evidence type="ECO:0000256" key="2">
    <source>
        <dbReference type="ARBA" id="ARBA00022571"/>
    </source>
</evidence>
<dbReference type="GO" id="GO:0005524">
    <property type="term" value="F:ATP binding"/>
    <property type="evidence" value="ECO:0007669"/>
    <property type="project" value="UniProtKB-UniRule"/>
</dbReference>
<dbReference type="Gene3D" id="3.40.1160.10">
    <property type="entry name" value="Acetylglutamate kinase-like"/>
    <property type="match status" value="1"/>
</dbReference>
<dbReference type="PANTHER" id="PTHR23342:SF0">
    <property type="entry name" value="N-ACETYLGLUTAMATE SYNTHASE, MITOCHONDRIAL"/>
    <property type="match status" value="1"/>
</dbReference>
<comment type="function">
    <text evidence="9">Catalyzes the ATP-dependent phosphorylation of N-acetyl-L-glutamate.</text>
</comment>
<feature type="domain" description="Aspartate/glutamate/uridylate kinase" evidence="10">
    <location>
        <begin position="29"/>
        <end position="267"/>
    </location>
</feature>
<evidence type="ECO:0000256" key="8">
    <source>
        <dbReference type="ARBA" id="ARBA00048141"/>
    </source>
</evidence>
<keyword evidence="3 9" id="KW-0028">Amino-acid biosynthesis</keyword>
<evidence type="ECO:0000256" key="1">
    <source>
        <dbReference type="ARBA" id="ARBA00004828"/>
    </source>
</evidence>
<evidence type="ECO:0000256" key="6">
    <source>
        <dbReference type="ARBA" id="ARBA00022777"/>
    </source>
</evidence>
<dbReference type="SUPFAM" id="SSF53633">
    <property type="entry name" value="Carbamate kinase-like"/>
    <property type="match status" value="1"/>
</dbReference>
<evidence type="ECO:0000256" key="9">
    <source>
        <dbReference type="HAMAP-Rule" id="MF_00082"/>
    </source>
</evidence>
<evidence type="ECO:0000259" key="10">
    <source>
        <dbReference type="Pfam" id="PF00696"/>
    </source>
</evidence>
<keyword evidence="6 9" id="KW-0418">Kinase</keyword>
<dbReference type="HAMAP" id="MF_00082">
    <property type="entry name" value="ArgB"/>
    <property type="match status" value="1"/>
</dbReference>
<accession>A0A9D2SBV1</accession>
<reference evidence="11" key="1">
    <citation type="journal article" date="2021" name="PeerJ">
        <title>Extensive microbial diversity within the chicken gut microbiome revealed by metagenomics and culture.</title>
        <authorList>
            <person name="Gilroy R."/>
            <person name="Ravi A."/>
            <person name="Getino M."/>
            <person name="Pursley I."/>
            <person name="Horton D.L."/>
            <person name="Alikhan N.F."/>
            <person name="Baker D."/>
            <person name="Gharbi K."/>
            <person name="Hall N."/>
            <person name="Watson M."/>
            <person name="Adriaenssens E.M."/>
            <person name="Foster-Nyarko E."/>
            <person name="Jarju S."/>
            <person name="Secka A."/>
            <person name="Antonio M."/>
            <person name="Oren A."/>
            <person name="Chaudhuri R.R."/>
            <person name="La Ragione R."/>
            <person name="Hildebrand F."/>
            <person name="Pallen M.J."/>
        </authorList>
    </citation>
    <scope>NUCLEOTIDE SEQUENCE</scope>
    <source>
        <strain evidence="11">USAMLcec3-2134</strain>
    </source>
</reference>
<comment type="catalytic activity">
    <reaction evidence="8 9">
        <text>N-acetyl-L-glutamate + ATP = N-acetyl-L-glutamyl 5-phosphate + ADP</text>
        <dbReference type="Rhea" id="RHEA:14629"/>
        <dbReference type="ChEBI" id="CHEBI:30616"/>
        <dbReference type="ChEBI" id="CHEBI:44337"/>
        <dbReference type="ChEBI" id="CHEBI:57936"/>
        <dbReference type="ChEBI" id="CHEBI:456216"/>
        <dbReference type="EC" id="2.7.2.8"/>
    </reaction>
</comment>
<comment type="pathway">
    <text evidence="1 9">Amino-acid biosynthesis; L-arginine biosynthesis; N(2)-acetyl-L-ornithine from L-glutamate: step 2/4.</text>
</comment>
<dbReference type="PIRSF" id="PIRSF000728">
    <property type="entry name" value="NAGK"/>
    <property type="match status" value="1"/>
</dbReference>
<dbReference type="EMBL" id="DWXE01000005">
    <property type="protein sequence ID" value="HJB90049.1"/>
    <property type="molecule type" value="Genomic_DNA"/>
</dbReference>
<dbReference type="InterPro" id="IPR041727">
    <property type="entry name" value="NAGK-C"/>
</dbReference>
<comment type="subcellular location">
    <subcellularLocation>
        <location evidence="9">Cytoplasm</location>
    </subcellularLocation>
</comment>
<keyword evidence="4 9" id="KW-0808">Transferase</keyword>
<dbReference type="AlphaFoldDB" id="A0A9D2SBV1"/>
<dbReference type="CDD" id="cd04250">
    <property type="entry name" value="AAK_NAGK-C"/>
    <property type="match status" value="1"/>
</dbReference>
<dbReference type="InterPro" id="IPR036393">
    <property type="entry name" value="AceGlu_kinase-like_sf"/>
</dbReference>
<keyword evidence="9" id="KW-0963">Cytoplasm</keyword>
<feature type="site" description="Transition state stabilizer" evidence="9">
    <location>
        <position position="248"/>
    </location>
</feature>
<evidence type="ECO:0000256" key="4">
    <source>
        <dbReference type="ARBA" id="ARBA00022679"/>
    </source>
</evidence>
<evidence type="ECO:0000313" key="12">
    <source>
        <dbReference type="Proteomes" id="UP000886883"/>
    </source>
</evidence>
<dbReference type="InterPro" id="IPR001048">
    <property type="entry name" value="Asp/Glu/Uridylate_kinase"/>
</dbReference>
<dbReference type="Pfam" id="PF00696">
    <property type="entry name" value="AA_kinase"/>
    <property type="match status" value="1"/>
</dbReference>
<keyword evidence="7 9" id="KW-0067">ATP-binding</keyword>
<dbReference type="Proteomes" id="UP000886883">
    <property type="component" value="Unassembled WGS sequence"/>
</dbReference>
<dbReference type="GO" id="GO:0042450">
    <property type="term" value="P:L-arginine biosynthetic process via ornithine"/>
    <property type="evidence" value="ECO:0007669"/>
    <property type="project" value="UniProtKB-UniRule"/>
</dbReference>
<keyword evidence="2 9" id="KW-0055">Arginine biosynthesis</keyword>
<gene>
    <name evidence="9 11" type="primary">argB</name>
    <name evidence="11" type="ORF">H9763_01100</name>
</gene>